<dbReference type="Proteomes" id="UP001567538">
    <property type="component" value="Unassembled WGS sequence"/>
</dbReference>
<dbReference type="EMBL" id="JBEAFC010000007">
    <property type="protein sequence ID" value="KAL1548274.1"/>
    <property type="molecule type" value="Genomic_DNA"/>
</dbReference>
<accession>A0ABD1GZ64</accession>
<dbReference type="PANTHER" id="PTHR34954:SF4">
    <property type="entry name" value="PROTEIN TRIGALACTOSYLDIACYLGLYCEROL 4, CHLOROPLASTIC"/>
    <property type="match status" value="1"/>
</dbReference>
<dbReference type="InterPro" id="IPR044160">
    <property type="entry name" value="TGD4-like"/>
</dbReference>
<evidence type="ECO:0000313" key="1">
    <source>
        <dbReference type="EMBL" id="KAL1548274.1"/>
    </source>
</evidence>
<proteinExistence type="predicted"/>
<evidence type="ECO:0000313" key="2">
    <source>
        <dbReference type="Proteomes" id="UP001567538"/>
    </source>
</evidence>
<organism evidence="1 2">
    <name type="scientific">Salvia divinorum</name>
    <name type="common">Maria pastora</name>
    <name type="synonym">Diviner's sage</name>
    <dbReference type="NCBI Taxonomy" id="28513"/>
    <lineage>
        <taxon>Eukaryota</taxon>
        <taxon>Viridiplantae</taxon>
        <taxon>Streptophyta</taxon>
        <taxon>Embryophyta</taxon>
        <taxon>Tracheophyta</taxon>
        <taxon>Spermatophyta</taxon>
        <taxon>Magnoliopsida</taxon>
        <taxon>eudicotyledons</taxon>
        <taxon>Gunneridae</taxon>
        <taxon>Pentapetalae</taxon>
        <taxon>asterids</taxon>
        <taxon>lamiids</taxon>
        <taxon>Lamiales</taxon>
        <taxon>Lamiaceae</taxon>
        <taxon>Nepetoideae</taxon>
        <taxon>Mentheae</taxon>
        <taxon>Salviinae</taxon>
        <taxon>Salvia</taxon>
        <taxon>Salvia subgen. Calosphace</taxon>
    </lineage>
</organism>
<dbReference type="AlphaFoldDB" id="A0ABD1GZ64"/>
<comment type="caution">
    <text evidence="1">The sequence shown here is derived from an EMBL/GenBank/DDBJ whole genome shotgun (WGS) entry which is preliminary data.</text>
</comment>
<dbReference type="PANTHER" id="PTHR34954">
    <property type="entry name" value="EXPRESSED PROTEIN"/>
    <property type="match status" value="1"/>
</dbReference>
<keyword evidence="2" id="KW-1185">Reference proteome</keyword>
<protein>
    <submittedName>
        <fullName evidence="1">Protein TRIGALACTOSYLDIACYLGLYCEROL 4, chloroplastic-like</fullName>
    </submittedName>
</protein>
<sequence>MTMKKLRWAMEGEFWELDSSTPATMDGVARPVAGELPLPLGLSRGARLSRPKQIDFMQRFMAAPFIPSFSNGVGFSLQRLLSLPSFARDACFTTLLGQFNVQKFAASLKRSESIWKRFSDPQFYSLNLCWEWLITPQDTLLLTSEAQADHKTPRKKAVFHHKFPNHNLTVEASSPSLFLDDDGNYWDVPFTLAMDVGSIAPHSATSCHFCISHNAGSPRPLTPSQIPPPPTLLPGLSAKSAFSFNKHFDIWKSEAPKARMVQPYDILLSNPHVSASTILGSVITASLGENSITLHGQDEESFMLCTKGANYAASADLFASASLSAQLGNFQKNFLDLTRFHARLDIPSGSKFVNGAYKVARALYNSEAPTAEALQAINPSATLSFQQQMAGPFSLRVDSGVSVDLKKDWYLNVNDPVFAVEYAMHVLGSAKAVAWYSPKQREFMIELRFFET</sequence>
<name>A0ABD1GZ64_SALDI</name>
<reference evidence="1 2" key="1">
    <citation type="submission" date="2024-06" db="EMBL/GenBank/DDBJ databases">
        <title>A chromosome level genome sequence of Diviner's sage (Salvia divinorum).</title>
        <authorList>
            <person name="Ford S.A."/>
            <person name="Ro D.-K."/>
            <person name="Ness R.W."/>
            <person name="Phillips M.A."/>
        </authorList>
    </citation>
    <scope>NUCLEOTIDE SEQUENCE [LARGE SCALE GENOMIC DNA]</scope>
    <source>
        <strain evidence="1">SAF-2024a</strain>
        <tissue evidence="1">Leaf</tissue>
    </source>
</reference>
<gene>
    <name evidence="1" type="ORF">AAHA92_16525</name>
</gene>